<evidence type="ECO:0000256" key="1">
    <source>
        <dbReference type="ARBA" id="ARBA00022801"/>
    </source>
</evidence>
<dbReference type="PANTHER" id="PTHR48081:SF3">
    <property type="entry name" value="ALPHA_BETA HYDROLASE FOLD-3 DOMAIN-CONTAINING PROTEIN"/>
    <property type="match status" value="1"/>
</dbReference>
<keyword evidence="1" id="KW-0378">Hydrolase</keyword>
<dbReference type="Pfam" id="PF07859">
    <property type="entry name" value="Abhydrolase_3"/>
    <property type="match status" value="1"/>
</dbReference>
<dbReference type="InterPro" id="IPR050300">
    <property type="entry name" value="GDXG_lipolytic_enzyme"/>
</dbReference>
<keyword evidence="4" id="KW-1185">Reference proteome</keyword>
<dbReference type="Proteomes" id="UP001305779">
    <property type="component" value="Unassembled WGS sequence"/>
</dbReference>
<comment type="caution">
    <text evidence="3">The sequence shown here is derived from an EMBL/GenBank/DDBJ whole genome shotgun (WGS) entry which is preliminary data.</text>
</comment>
<dbReference type="SUPFAM" id="SSF53474">
    <property type="entry name" value="alpha/beta-Hydrolases"/>
    <property type="match status" value="1"/>
</dbReference>
<gene>
    <name evidence="3" type="ORF">PRZ48_003116</name>
</gene>
<dbReference type="EMBL" id="JAXOVC010000002">
    <property type="protein sequence ID" value="KAK4505153.1"/>
    <property type="molecule type" value="Genomic_DNA"/>
</dbReference>
<dbReference type="InterPro" id="IPR029058">
    <property type="entry name" value="AB_hydrolase_fold"/>
</dbReference>
<dbReference type="Gene3D" id="3.40.50.1820">
    <property type="entry name" value="alpha/beta hydrolase"/>
    <property type="match status" value="1"/>
</dbReference>
<dbReference type="PANTHER" id="PTHR48081">
    <property type="entry name" value="AB HYDROLASE SUPERFAMILY PROTEIN C4A8.06C"/>
    <property type="match status" value="1"/>
</dbReference>
<protein>
    <recommendedName>
        <fullName evidence="2">Alpha/beta hydrolase fold-3 domain-containing protein</fullName>
    </recommendedName>
</protein>
<evidence type="ECO:0000313" key="4">
    <source>
        <dbReference type="Proteomes" id="UP001305779"/>
    </source>
</evidence>
<evidence type="ECO:0000259" key="2">
    <source>
        <dbReference type="Pfam" id="PF07859"/>
    </source>
</evidence>
<reference evidence="3 4" key="1">
    <citation type="journal article" date="2023" name="G3 (Bethesda)">
        <title>A chromosome-level genome assembly of Zasmidium syzygii isolated from banana leaves.</title>
        <authorList>
            <person name="van Westerhoven A.C."/>
            <person name="Mehrabi R."/>
            <person name="Talebi R."/>
            <person name="Steentjes M.B.F."/>
            <person name="Corcolon B."/>
            <person name="Chong P.A."/>
            <person name="Kema G.H.J."/>
            <person name="Seidl M.F."/>
        </authorList>
    </citation>
    <scope>NUCLEOTIDE SEQUENCE [LARGE SCALE GENOMIC DNA]</scope>
    <source>
        <strain evidence="3 4">P124</strain>
    </source>
</reference>
<evidence type="ECO:0000313" key="3">
    <source>
        <dbReference type="EMBL" id="KAK4505153.1"/>
    </source>
</evidence>
<accession>A0ABR0EVQ0</accession>
<name>A0ABR0EVQ0_ZASCE</name>
<sequence>MKSIRLPYKNDDFGNHMFSNVYWSNTSAASQPKPIALIFHAGGFMAGDAETTPKVQKQYLADRGLIVVVPEYRLLPQVTGKQIYQDAEDSYQWATGTLPGIMRSEHALQIDPKRVAVMGHSSGGTSALHIGSLHTDTVKAVTAFCPALFFADSNNTAHFPTNVAPFNSIPDFTPTEEQWSEISPPGKQISAAPFVFGRKEGDAIPPRVLWQAGVFKRGQWTKHLAPDGDFEYLDPMARVDSQWPPTMIIHGVEDFVPGRDVDIVKRAEKALQEVGVKSEVRLVDGAGHLFDHIPSIGTSDQGSKWQEAVAGLEWLTTHMGS</sequence>
<dbReference type="InterPro" id="IPR013094">
    <property type="entry name" value="AB_hydrolase_3"/>
</dbReference>
<proteinExistence type="predicted"/>
<organism evidence="3 4">
    <name type="scientific">Zasmidium cellare</name>
    <name type="common">Wine cellar mold</name>
    <name type="synonym">Racodium cellare</name>
    <dbReference type="NCBI Taxonomy" id="395010"/>
    <lineage>
        <taxon>Eukaryota</taxon>
        <taxon>Fungi</taxon>
        <taxon>Dikarya</taxon>
        <taxon>Ascomycota</taxon>
        <taxon>Pezizomycotina</taxon>
        <taxon>Dothideomycetes</taxon>
        <taxon>Dothideomycetidae</taxon>
        <taxon>Mycosphaerellales</taxon>
        <taxon>Mycosphaerellaceae</taxon>
        <taxon>Zasmidium</taxon>
    </lineage>
</organism>
<feature type="domain" description="Alpha/beta hydrolase fold-3" evidence="2">
    <location>
        <begin position="37"/>
        <end position="153"/>
    </location>
</feature>